<proteinExistence type="inferred from homology"/>
<organism evidence="3 4">
    <name type="scientific">Spinacia oleracea</name>
    <name type="common">Spinach</name>
    <dbReference type="NCBI Taxonomy" id="3562"/>
    <lineage>
        <taxon>Eukaryota</taxon>
        <taxon>Viridiplantae</taxon>
        <taxon>Streptophyta</taxon>
        <taxon>Embryophyta</taxon>
        <taxon>Tracheophyta</taxon>
        <taxon>Spermatophyta</taxon>
        <taxon>Magnoliopsida</taxon>
        <taxon>eudicotyledons</taxon>
        <taxon>Gunneridae</taxon>
        <taxon>Pentapetalae</taxon>
        <taxon>Caryophyllales</taxon>
        <taxon>Chenopodiaceae</taxon>
        <taxon>Chenopodioideae</taxon>
        <taxon>Anserineae</taxon>
        <taxon>Spinacia</taxon>
    </lineage>
</organism>
<comment type="similarity">
    <text evidence="1">Belongs to the GEM family.</text>
</comment>
<gene>
    <name evidence="4" type="primary">LOC110782150</name>
</gene>
<dbReference type="GeneID" id="110782150"/>
<dbReference type="Gene3D" id="2.30.29.30">
    <property type="entry name" value="Pleckstrin-homology domain (PH domain)/Phosphotyrosine-binding domain (PTB)"/>
    <property type="match status" value="1"/>
</dbReference>
<dbReference type="OrthoDB" id="1736712at2759"/>
<protein>
    <submittedName>
        <fullName evidence="4">GEM-like protein 4</fullName>
    </submittedName>
</protein>
<sequence length="216" mass="24269">MNASEAFKSRSMKSMLGDHLLRNGLSSKLSYDQTRKTSTIKLLPAPSSSTAQVDGSSSLITTKQRKIESVFTTMNKLVKGKLSLVGGVDKAFRRIFSVREGEKLSRASRCCLYTTAGPISGRLFISTEKLAFCSDRPIAKVSSPTGEPLRFHYKIVIPLRKIERWNQSENMEKPSQKYLEVVTADEFEFWFTGFVNYNKTLKCLQQALSQSLICDC</sequence>
<dbReference type="InterPro" id="IPR011993">
    <property type="entry name" value="PH-like_dom_sf"/>
</dbReference>
<keyword evidence="3" id="KW-1185">Reference proteome</keyword>
<evidence type="ECO:0000313" key="4">
    <source>
        <dbReference type="RefSeq" id="XP_021841951.1"/>
    </source>
</evidence>
<reference evidence="4" key="2">
    <citation type="submission" date="2025-08" db="UniProtKB">
        <authorList>
            <consortium name="RefSeq"/>
        </authorList>
    </citation>
    <scope>IDENTIFICATION</scope>
    <source>
        <tissue evidence="4">Leaf</tissue>
    </source>
</reference>
<dbReference type="InterPro" id="IPR004182">
    <property type="entry name" value="GRAM"/>
</dbReference>
<feature type="domain" description="GRAM" evidence="2">
    <location>
        <begin position="90"/>
        <end position="169"/>
    </location>
</feature>
<dbReference type="SMART" id="SM00568">
    <property type="entry name" value="GRAM"/>
    <property type="match status" value="1"/>
</dbReference>
<dbReference type="AlphaFoldDB" id="A0A9R0I3G5"/>
<dbReference type="KEGG" id="soe:110782150"/>
<dbReference type="InterPro" id="IPR037848">
    <property type="entry name" value="GEM-like"/>
</dbReference>
<evidence type="ECO:0000256" key="1">
    <source>
        <dbReference type="ARBA" id="ARBA00009414"/>
    </source>
</evidence>
<evidence type="ECO:0000313" key="3">
    <source>
        <dbReference type="Proteomes" id="UP000813463"/>
    </source>
</evidence>
<dbReference type="PANTHER" id="PTHR31969">
    <property type="entry name" value="GEM-LIKE PROTEIN 2"/>
    <property type="match status" value="1"/>
</dbReference>
<dbReference type="Proteomes" id="UP000813463">
    <property type="component" value="Chromosome 2"/>
</dbReference>
<accession>A0A9R0I3G5</accession>
<reference evidence="3" key="1">
    <citation type="journal article" date="2021" name="Nat. Commun.">
        <title>Genomic analyses provide insights into spinach domestication and the genetic basis of agronomic traits.</title>
        <authorList>
            <person name="Cai X."/>
            <person name="Sun X."/>
            <person name="Xu C."/>
            <person name="Sun H."/>
            <person name="Wang X."/>
            <person name="Ge C."/>
            <person name="Zhang Z."/>
            <person name="Wang Q."/>
            <person name="Fei Z."/>
            <person name="Jiao C."/>
            <person name="Wang Q."/>
        </authorList>
    </citation>
    <scope>NUCLEOTIDE SEQUENCE [LARGE SCALE GENOMIC DNA]</scope>
    <source>
        <strain evidence="3">cv. Varoflay</strain>
    </source>
</reference>
<dbReference type="RefSeq" id="XP_021841951.1">
    <property type="nucleotide sequence ID" value="XM_021986259.2"/>
</dbReference>
<name>A0A9R0I3G5_SPIOL</name>
<dbReference type="Pfam" id="PF02893">
    <property type="entry name" value="GRAM"/>
    <property type="match status" value="1"/>
</dbReference>
<evidence type="ECO:0000259" key="2">
    <source>
        <dbReference type="SMART" id="SM00568"/>
    </source>
</evidence>